<proteinExistence type="predicted"/>
<gene>
    <name evidence="2" type="ORF">GCM10012278_79420</name>
</gene>
<organism evidence="2 3">
    <name type="scientific">Nonomuraea glycinis</name>
    <dbReference type="NCBI Taxonomy" id="2047744"/>
    <lineage>
        <taxon>Bacteria</taxon>
        <taxon>Bacillati</taxon>
        <taxon>Actinomycetota</taxon>
        <taxon>Actinomycetes</taxon>
        <taxon>Streptosporangiales</taxon>
        <taxon>Streptosporangiaceae</taxon>
        <taxon>Nonomuraea</taxon>
    </lineage>
</organism>
<sequence>MSTPDENVPESDTEPLLEATGDDQEPVEEPRTPGRVAMEAALKASGKALSDLT</sequence>
<evidence type="ECO:0000313" key="3">
    <source>
        <dbReference type="Proteomes" id="UP000660745"/>
    </source>
</evidence>
<dbReference type="EMBL" id="BMNK01000020">
    <property type="protein sequence ID" value="GGP16278.1"/>
    <property type="molecule type" value="Genomic_DNA"/>
</dbReference>
<feature type="region of interest" description="Disordered" evidence="1">
    <location>
        <begin position="1"/>
        <end position="34"/>
    </location>
</feature>
<evidence type="ECO:0000313" key="2">
    <source>
        <dbReference type="EMBL" id="GGP16278.1"/>
    </source>
</evidence>
<evidence type="ECO:0000256" key="1">
    <source>
        <dbReference type="SAM" id="MobiDB-lite"/>
    </source>
</evidence>
<dbReference type="AlphaFoldDB" id="A0A918AFF9"/>
<dbReference type="RefSeq" id="WP_189143912.1">
    <property type="nucleotide sequence ID" value="NZ_BMNK01000020.1"/>
</dbReference>
<reference evidence="2" key="1">
    <citation type="journal article" date="2014" name="Int. J. Syst. Evol. Microbiol.">
        <title>Complete genome sequence of Corynebacterium casei LMG S-19264T (=DSM 44701T), isolated from a smear-ripened cheese.</title>
        <authorList>
            <consortium name="US DOE Joint Genome Institute (JGI-PGF)"/>
            <person name="Walter F."/>
            <person name="Albersmeier A."/>
            <person name="Kalinowski J."/>
            <person name="Ruckert C."/>
        </authorList>
    </citation>
    <scope>NUCLEOTIDE SEQUENCE</scope>
    <source>
        <strain evidence="2">CGMCC 4.7430</strain>
    </source>
</reference>
<feature type="compositionally biased region" description="Acidic residues" evidence="1">
    <location>
        <begin position="7"/>
        <end position="27"/>
    </location>
</feature>
<comment type="caution">
    <text evidence="2">The sequence shown here is derived from an EMBL/GenBank/DDBJ whole genome shotgun (WGS) entry which is preliminary data.</text>
</comment>
<reference evidence="2" key="2">
    <citation type="submission" date="2020-09" db="EMBL/GenBank/DDBJ databases">
        <authorList>
            <person name="Sun Q."/>
            <person name="Zhou Y."/>
        </authorList>
    </citation>
    <scope>NUCLEOTIDE SEQUENCE</scope>
    <source>
        <strain evidence="2">CGMCC 4.7430</strain>
    </source>
</reference>
<name>A0A918AFF9_9ACTN</name>
<dbReference type="Proteomes" id="UP000660745">
    <property type="component" value="Unassembled WGS sequence"/>
</dbReference>
<accession>A0A918AFF9</accession>
<protein>
    <submittedName>
        <fullName evidence="2">Uncharacterized protein</fullName>
    </submittedName>
</protein>
<keyword evidence="3" id="KW-1185">Reference proteome</keyword>